<keyword evidence="2" id="KW-1185">Reference proteome</keyword>
<dbReference type="Proteomes" id="UP000054537">
    <property type="component" value="Unassembled WGS sequence"/>
</dbReference>
<dbReference type="OrthoDB" id="3381399at2"/>
<evidence type="ECO:0000313" key="2">
    <source>
        <dbReference type="Proteomes" id="UP000054537"/>
    </source>
</evidence>
<comment type="caution">
    <text evidence="1">The sequence shown here is derived from an EMBL/GenBank/DDBJ whole genome shotgun (WGS) entry which is preliminary data.</text>
</comment>
<dbReference type="EMBL" id="JRTT01000004">
    <property type="protein sequence ID" value="KHD78501.1"/>
    <property type="molecule type" value="Genomic_DNA"/>
</dbReference>
<evidence type="ECO:0000313" key="1">
    <source>
        <dbReference type="EMBL" id="KHD78501.1"/>
    </source>
</evidence>
<name>A0A0A6USV0_ACTUT</name>
<proteinExistence type="predicted"/>
<sequence>MSVTSYLVCPSRQLALGLGKRLRNSDGDLTGFALNDRLTSDDVDMTQALWKFLVDTAGEELVVKFSDAADYEEIASHREISLWADEDRDVSIADYLRDGAQP</sequence>
<reference evidence="1 2" key="1">
    <citation type="submission" date="2014-10" db="EMBL/GenBank/DDBJ databases">
        <title>Draft genome sequence of Actinoplanes utahensis NRRL 12052.</title>
        <authorList>
            <person name="Velasco-Bucheli B."/>
            <person name="del Cerro C."/>
            <person name="Hormigo D."/>
            <person name="Garcia J.L."/>
            <person name="Acebal C."/>
            <person name="Arroyo M."/>
            <person name="de la Mata I."/>
        </authorList>
    </citation>
    <scope>NUCLEOTIDE SEQUENCE [LARGE SCALE GENOMIC DNA]</scope>
    <source>
        <strain evidence="1 2">NRRL 12052</strain>
    </source>
</reference>
<dbReference type="RefSeq" id="WP_043522702.1">
    <property type="nucleotide sequence ID" value="NZ_BAABKU010000008.1"/>
</dbReference>
<accession>A0A0A6USV0</accession>
<gene>
    <name evidence="1" type="ORF">MB27_04625</name>
</gene>
<dbReference type="AlphaFoldDB" id="A0A0A6USV0"/>
<protein>
    <submittedName>
        <fullName evidence="1">Uncharacterized protein</fullName>
    </submittedName>
</protein>
<organism evidence="1 2">
    <name type="scientific">Actinoplanes utahensis</name>
    <dbReference type="NCBI Taxonomy" id="1869"/>
    <lineage>
        <taxon>Bacteria</taxon>
        <taxon>Bacillati</taxon>
        <taxon>Actinomycetota</taxon>
        <taxon>Actinomycetes</taxon>
        <taxon>Micromonosporales</taxon>
        <taxon>Micromonosporaceae</taxon>
        <taxon>Actinoplanes</taxon>
    </lineage>
</organism>